<reference evidence="1" key="2">
    <citation type="submission" date="2022-06" db="UniProtKB">
        <authorList>
            <consortium name="EnsemblMetazoa"/>
        </authorList>
    </citation>
    <scope>IDENTIFICATION</scope>
    <source>
        <strain evidence="1">PS312</strain>
    </source>
</reference>
<keyword evidence="2" id="KW-1185">Reference proteome</keyword>
<dbReference type="AlphaFoldDB" id="A0A454XPG4"/>
<reference evidence="2" key="1">
    <citation type="journal article" date="2008" name="Nat. Genet.">
        <title>The Pristionchus pacificus genome provides a unique perspective on nematode lifestyle and parasitism.</title>
        <authorList>
            <person name="Dieterich C."/>
            <person name="Clifton S.W."/>
            <person name="Schuster L.N."/>
            <person name="Chinwalla A."/>
            <person name="Delehaunty K."/>
            <person name="Dinkelacker I."/>
            <person name="Fulton L."/>
            <person name="Fulton R."/>
            <person name="Godfrey J."/>
            <person name="Minx P."/>
            <person name="Mitreva M."/>
            <person name="Roeseler W."/>
            <person name="Tian H."/>
            <person name="Witte H."/>
            <person name="Yang S.P."/>
            <person name="Wilson R.K."/>
            <person name="Sommer R.J."/>
        </authorList>
    </citation>
    <scope>NUCLEOTIDE SEQUENCE [LARGE SCALE GENOMIC DNA]</scope>
    <source>
        <strain evidence="2">PS312</strain>
    </source>
</reference>
<gene>
    <name evidence="1" type="primary">WBGene00271913</name>
</gene>
<evidence type="ECO:0000313" key="2">
    <source>
        <dbReference type="Proteomes" id="UP000005239"/>
    </source>
</evidence>
<dbReference type="Proteomes" id="UP000005239">
    <property type="component" value="Unassembled WGS sequence"/>
</dbReference>
<accession>A0A454XPG4</accession>
<dbReference type="EnsemblMetazoa" id="PPA33544.1">
    <property type="protein sequence ID" value="PPA33544.1"/>
    <property type="gene ID" value="WBGene00271913"/>
</dbReference>
<proteinExistence type="predicted"/>
<protein>
    <submittedName>
        <fullName evidence="1">Uncharacterized protein</fullName>
    </submittedName>
</protein>
<sequence>MNLVLLSLLFTVSGAILYMPSPYFDVDQLDSNEAASLDWLFIRDRRAPVVSPCAFTEGMGCEMRGSPSADKKKAIPFKFRFGRLPYYLQN</sequence>
<accession>A0A8R1YMU1</accession>
<evidence type="ECO:0000313" key="1">
    <source>
        <dbReference type="EnsemblMetazoa" id="PPA33544.1"/>
    </source>
</evidence>
<organism evidence="1 2">
    <name type="scientific">Pristionchus pacificus</name>
    <name type="common">Parasitic nematode worm</name>
    <dbReference type="NCBI Taxonomy" id="54126"/>
    <lineage>
        <taxon>Eukaryota</taxon>
        <taxon>Metazoa</taxon>
        <taxon>Ecdysozoa</taxon>
        <taxon>Nematoda</taxon>
        <taxon>Chromadorea</taxon>
        <taxon>Rhabditida</taxon>
        <taxon>Rhabditina</taxon>
        <taxon>Diplogasteromorpha</taxon>
        <taxon>Diplogasteroidea</taxon>
        <taxon>Neodiplogasteridae</taxon>
        <taxon>Pristionchus</taxon>
    </lineage>
</organism>
<name>A0A454XPG4_PRIPA</name>